<keyword evidence="2" id="KW-0472">Membrane</keyword>
<sequence>MEGATSLDSLLPSPQGPQSAPPVYPESSSPQPSTTGFVPTFKPSLPQMTFMFRNLQLYFSFFVATVVLSLATPRNLLLQYIPSAYTANGVVSYQGAAVIGGASVVLAHFVNIVISSFLG</sequence>
<feature type="compositionally biased region" description="Polar residues" evidence="1">
    <location>
        <begin position="26"/>
        <end position="37"/>
    </location>
</feature>
<feature type="transmembrane region" description="Helical" evidence="2">
    <location>
        <begin position="93"/>
        <end position="118"/>
    </location>
</feature>
<reference evidence="3" key="1">
    <citation type="journal article" date="2020" name="Nature">
        <title>Giant virus diversity and host interactions through global metagenomics.</title>
        <authorList>
            <person name="Schulz F."/>
            <person name="Roux S."/>
            <person name="Paez-Espino D."/>
            <person name="Jungbluth S."/>
            <person name="Walsh D.A."/>
            <person name="Denef V.J."/>
            <person name="McMahon K.D."/>
            <person name="Konstantinidis K.T."/>
            <person name="Eloe-Fadrosh E.A."/>
            <person name="Kyrpides N.C."/>
            <person name="Woyke T."/>
        </authorList>
    </citation>
    <scope>NUCLEOTIDE SEQUENCE</scope>
    <source>
        <strain evidence="3">GVMAG-M-3300009068-25</strain>
    </source>
</reference>
<keyword evidence="2" id="KW-1133">Transmembrane helix</keyword>
<organism evidence="3">
    <name type="scientific">viral metagenome</name>
    <dbReference type="NCBI Taxonomy" id="1070528"/>
    <lineage>
        <taxon>unclassified sequences</taxon>
        <taxon>metagenomes</taxon>
        <taxon>organismal metagenomes</taxon>
    </lineage>
</organism>
<name>A0A6C0EMX0_9ZZZZ</name>
<evidence type="ECO:0000313" key="3">
    <source>
        <dbReference type="EMBL" id="QHT30001.1"/>
    </source>
</evidence>
<evidence type="ECO:0000256" key="1">
    <source>
        <dbReference type="SAM" id="MobiDB-lite"/>
    </source>
</evidence>
<feature type="transmembrane region" description="Helical" evidence="2">
    <location>
        <begin position="55"/>
        <end position="73"/>
    </location>
</feature>
<dbReference type="EMBL" id="MN738888">
    <property type="protein sequence ID" value="QHT30001.1"/>
    <property type="molecule type" value="Genomic_DNA"/>
</dbReference>
<proteinExistence type="predicted"/>
<dbReference type="AlphaFoldDB" id="A0A6C0EMX0"/>
<feature type="region of interest" description="Disordered" evidence="1">
    <location>
        <begin position="1"/>
        <end position="38"/>
    </location>
</feature>
<accession>A0A6C0EMX0</accession>
<evidence type="ECO:0000256" key="2">
    <source>
        <dbReference type="SAM" id="Phobius"/>
    </source>
</evidence>
<protein>
    <submittedName>
        <fullName evidence="3">Uncharacterized protein</fullName>
    </submittedName>
</protein>
<keyword evidence="2" id="KW-0812">Transmembrane</keyword>